<accession>A0A843TV82</accession>
<comment type="caution">
    <text evidence="1">The sequence shown here is derived from an EMBL/GenBank/DDBJ whole genome shotgun (WGS) entry which is preliminary data.</text>
</comment>
<gene>
    <name evidence="1" type="ORF">Taro_005678</name>
</gene>
<evidence type="ECO:0000313" key="2">
    <source>
        <dbReference type="Proteomes" id="UP000652761"/>
    </source>
</evidence>
<dbReference type="AlphaFoldDB" id="A0A843TV82"/>
<organism evidence="1 2">
    <name type="scientific">Colocasia esculenta</name>
    <name type="common">Wild taro</name>
    <name type="synonym">Arum esculentum</name>
    <dbReference type="NCBI Taxonomy" id="4460"/>
    <lineage>
        <taxon>Eukaryota</taxon>
        <taxon>Viridiplantae</taxon>
        <taxon>Streptophyta</taxon>
        <taxon>Embryophyta</taxon>
        <taxon>Tracheophyta</taxon>
        <taxon>Spermatophyta</taxon>
        <taxon>Magnoliopsida</taxon>
        <taxon>Liliopsida</taxon>
        <taxon>Araceae</taxon>
        <taxon>Aroideae</taxon>
        <taxon>Colocasieae</taxon>
        <taxon>Colocasia</taxon>
    </lineage>
</organism>
<name>A0A843TV82_COLES</name>
<proteinExistence type="predicted"/>
<protein>
    <submittedName>
        <fullName evidence="1">Uncharacterized protein</fullName>
    </submittedName>
</protein>
<dbReference type="EMBL" id="NMUH01000161">
    <property type="protein sequence ID" value="MQL73333.1"/>
    <property type="molecule type" value="Genomic_DNA"/>
</dbReference>
<dbReference type="Proteomes" id="UP000652761">
    <property type="component" value="Unassembled WGS sequence"/>
</dbReference>
<sequence>MRRFLGRFEVLVEFLVRSHREDVAWSGGNTERTPVFAFFTKGCACEGDRPCRRDKVATGRPVVIGFPIAIEWYLVVTGIVEELCSVKVVWCDFPLVLSPFSGTSSWLAVMLLKCLRFACEACNLGSVSPVWLIA</sequence>
<evidence type="ECO:0000313" key="1">
    <source>
        <dbReference type="EMBL" id="MQL73333.1"/>
    </source>
</evidence>
<reference evidence="1" key="1">
    <citation type="submission" date="2017-07" db="EMBL/GenBank/DDBJ databases">
        <title>Taro Niue Genome Assembly and Annotation.</title>
        <authorList>
            <person name="Atibalentja N."/>
            <person name="Keating K."/>
            <person name="Fields C.J."/>
        </authorList>
    </citation>
    <scope>NUCLEOTIDE SEQUENCE</scope>
    <source>
        <strain evidence="1">Niue_2</strain>
        <tissue evidence="1">Leaf</tissue>
    </source>
</reference>
<keyword evidence="2" id="KW-1185">Reference proteome</keyword>